<evidence type="ECO:0000313" key="2">
    <source>
        <dbReference type="EMBL" id="CAE8722841.1"/>
    </source>
</evidence>
<organism evidence="2 3">
    <name type="scientific">Polarella glacialis</name>
    <name type="common">Dinoflagellate</name>
    <dbReference type="NCBI Taxonomy" id="89957"/>
    <lineage>
        <taxon>Eukaryota</taxon>
        <taxon>Sar</taxon>
        <taxon>Alveolata</taxon>
        <taxon>Dinophyceae</taxon>
        <taxon>Suessiales</taxon>
        <taxon>Suessiaceae</taxon>
        <taxon>Polarella</taxon>
    </lineage>
</organism>
<comment type="caution">
    <text evidence="2">The sequence shown here is derived from an EMBL/GenBank/DDBJ whole genome shotgun (WGS) entry which is preliminary data.</text>
</comment>
<reference evidence="2" key="1">
    <citation type="submission" date="2021-02" db="EMBL/GenBank/DDBJ databases">
        <authorList>
            <person name="Dougan E. K."/>
            <person name="Rhodes N."/>
            <person name="Thang M."/>
            <person name="Chan C."/>
        </authorList>
    </citation>
    <scope>NUCLEOTIDE SEQUENCE</scope>
</reference>
<proteinExistence type="predicted"/>
<dbReference type="AlphaFoldDB" id="A0A813L8M5"/>
<accession>A0A813L8M5</accession>
<sequence>MLALASGGQSVASLPSCAARSIMAGPTSWRRWDLVLLPGTCHAAVACPDIASASEVNLIPSRSTARPAVRHGPRPRSSALAGSAEPTLGRWLRDADGALMSNFLKVSRSRPGGEGKICLSGSAEAS</sequence>
<dbReference type="EMBL" id="CAJNNW010034477">
    <property type="protein sequence ID" value="CAE8722841.1"/>
    <property type="molecule type" value="Genomic_DNA"/>
</dbReference>
<dbReference type="Proteomes" id="UP000626109">
    <property type="component" value="Unassembled WGS sequence"/>
</dbReference>
<evidence type="ECO:0000313" key="3">
    <source>
        <dbReference type="Proteomes" id="UP000626109"/>
    </source>
</evidence>
<gene>
    <name evidence="2" type="ORF">PGLA2088_LOCUS42785</name>
</gene>
<feature type="region of interest" description="Disordered" evidence="1">
    <location>
        <begin position="62"/>
        <end position="84"/>
    </location>
</feature>
<protein>
    <submittedName>
        <fullName evidence="2">Uncharacterized protein</fullName>
    </submittedName>
</protein>
<name>A0A813L8M5_POLGL</name>
<evidence type="ECO:0000256" key="1">
    <source>
        <dbReference type="SAM" id="MobiDB-lite"/>
    </source>
</evidence>